<dbReference type="PANTHER" id="PTHR10622">
    <property type="entry name" value="HET DOMAIN-CONTAINING PROTEIN"/>
    <property type="match status" value="1"/>
</dbReference>
<evidence type="ECO:0000259" key="1">
    <source>
        <dbReference type="Pfam" id="PF06985"/>
    </source>
</evidence>
<proteinExistence type="predicted"/>
<evidence type="ECO:0000313" key="3">
    <source>
        <dbReference type="Proteomes" id="UP000777438"/>
    </source>
</evidence>
<reference evidence="2 3" key="1">
    <citation type="journal article" date="2021" name="Nat. Commun.">
        <title>Genetic determinants of endophytism in the Arabidopsis root mycobiome.</title>
        <authorList>
            <person name="Mesny F."/>
            <person name="Miyauchi S."/>
            <person name="Thiergart T."/>
            <person name="Pickel B."/>
            <person name="Atanasova L."/>
            <person name="Karlsson M."/>
            <person name="Huettel B."/>
            <person name="Barry K.W."/>
            <person name="Haridas S."/>
            <person name="Chen C."/>
            <person name="Bauer D."/>
            <person name="Andreopoulos W."/>
            <person name="Pangilinan J."/>
            <person name="LaButti K."/>
            <person name="Riley R."/>
            <person name="Lipzen A."/>
            <person name="Clum A."/>
            <person name="Drula E."/>
            <person name="Henrissat B."/>
            <person name="Kohler A."/>
            <person name="Grigoriev I.V."/>
            <person name="Martin F.M."/>
            <person name="Hacquard S."/>
        </authorList>
    </citation>
    <scope>NUCLEOTIDE SEQUENCE [LARGE SCALE GENOMIC DNA]</scope>
    <source>
        <strain evidence="2 3">MPI-CAGE-CH-0241</strain>
    </source>
</reference>
<evidence type="ECO:0000313" key="2">
    <source>
        <dbReference type="EMBL" id="KAH6887481.1"/>
    </source>
</evidence>
<protein>
    <submittedName>
        <fullName evidence="2">Heterokaryon incompatibility protein-domain-containing protein</fullName>
    </submittedName>
</protein>
<organism evidence="2 3">
    <name type="scientific">Thelonectria olida</name>
    <dbReference type="NCBI Taxonomy" id="1576542"/>
    <lineage>
        <taxon>Eukaryota</taxon>
        <taxon>Fungi</taxon>
        <taxon>Dikarya</taxon>
        <taxon>Ascomycota</taxon>
        <taxon>Pezizomycotina</taxon>
        <taxon>Sordariomycetes</taxon>
        <taxon>Hypocreomycetidae</taxon>
        <taxon>Hypocreales</taxon>
        <taxon>Nectriaceae</taxon>
        <taxon>Thelonectria</taxon>
    </lineage>
</organism>
<gene>
    <name evidence="2" type="ORF">B0T10DRAFT_71636</name>
</gene>
<dbReference type="Proteomes" id="UP000777438">
    <property type="component" value="Unassembled WGS sequence"/>
</dbReference>
<dbReference type="OrthoDB" id="674604at2759"/>
<dbReference type="EMBL" id="JAGPYM010000014">
    <property type="protein sequence ID" value="KAH6887481.1"/>
    <property type="molecule type" value="Genomic_DNA"/>
</dbReference>
<feature type="domain" description="Heterokaryon incompatibility" evidence="1">
    <location>
        <begin position="22"/>
        <end position="109"/>
    </location>
</feature>
<dbReference type="AlphaFoldDB" id="A0A9P8W4U9"/>
<dbReference type="InterPro" id="IPR010730">
    <property type="entry name" value="HET"/>
</dbReference>
<dbReference type="Pfam" id="PF06985">
    <property type="entry name" value="HET"/>
    <property type="match status" value="1"/>
</dbReference>
<comment type="caution">
    <text evidence="2">The sequence shown here is derived from an EMBL/GenBank/DDBJ whole genome shotgun (WGS) entry which is preliminary data.</text>
</comment>
<sequence>MRLLNTSTLELKTFVGTITPRYAILSHTWGEEEIRFEHVRRGLAKEPNPSEGLRKVLKACEVARKVKLKWIWIDTCCIDKSSSSELSEAINSMFKWYEHSSICLAFLSDVALEPDGTFANFDTSRWFTRGWTLQELIAPCHVEFFDRDWNYLSSSSWIWQRLSSITGIGEMYVHHCDWALARPSTSMTSPDPSGPMACEGKSSCGSLLAKESVATRMQWVEKRETTRPEDMAYCLMGIFDVNMPLLYGEGPEKAFYRLQQEIITASDDQSILLWHESPGADFAGFTPTLAQHPSWFRNSGALVKNASEPHTRNLIANSIGLEMGVILVPCQVHVDIKHPGQPSQTRRISCFLAVLACHADGNVLKRQAIFVAKVDSPDPAARTFYREFPTLTVTLSPGHAPKINGQIRLQGRKLNEEVRGLGYRSLRRLFKLNVSDLIVDLRMAKPQTILYRPGEWDKPSRTQQPSYRDAPQISLALKGTARNPYRLIATGTTKPPLLDDQVLCKHGERDYCSSKFNMMGKFYFIWEVLFFWRDDQPSGFFVLLADVSIEHRNTGADHSSQSICWVEAWESFTGQDEVSSEYARKLEKPEKLWEVAEAYSYHRGMQVPTDTGCLAEDLGLDVQVRAQLNTLAFLGCKAQRLTVSIDWRPESFLDGSFMSL</sequence>
<accession>A0A9P8W4U9</accession>
<dbReference type="PANTHER" id="PTHR10622:SF10">
    <property type="entry name" value="HET DOMAIN-CONTAINING PROTEIN"/>
    <property type="match status" value="1"/>
</dbReference>
<keyword evidence="3" id="KW-1185">Reference proteome</keyword>
<name>A0A9P8W4U9_9HYPO</name>